<evidence type="ECO:0000256" key="7">
    <source>
        <dbReference type="SAM" id="Phobius"/>
    </source>
</evidence>
<reference evidence="8" key="1">
    <citation type="submission" date="2017-11" db="EMBL/GenBank/DDBJ databases">
        <title>The sensing device of the deep-sea amphipod.</title>
        <authorList>
            <person name="Kobayashi H."/>
            <person name="Nagahama T."/>
            <person name="Arai W."/>
            <person name="Sasagawa Y."/>
            <person name="Umeda M."/>
            <person name="Hayashi T."/>
            <person name="Nikaido I."/>
            <person name="Watanabe H."/>
            <person name="Oguri K."/>
            <person name="Kitazato H."/>
            <person name="Fujioka K."/>
            <person name="Kido Y."/>
            <person name="Takami H."/>
        </authorList>
    </citation>
    <scope>NUCLEOTIDE SEQUENCE</scope>
    <source>
        <tissue evidence="8">Whole body</tissue>
    </source>
</reference>
<feature type="transmembrane region" description="Helical" evidence="7">
    <location>
        <begin position="542"/>
        <end position="561"/>
    </location>
</feature>
<dbReference type="GO" id="GO:0015137">
    <property type="term" value="F:citrate transmembrane transporter activity"/>
    <property type="evidence" value="ECO:0007669"/>
    <property type="project" value="TreeGrafter"/>
</dbReference>
<proteinExistence type="evidence at transcript level"/>
<evidence type="ECO:0000256" key="2">
    <source>
        <dbReference type="ARBA" id="ARBA00006772"/>
    </source>
</evidence>
<evidence type="ECO:0000256" key="5">
    <source>
        <dbReference type="ARBA" id="ARBA00023136"/>
    </source>
</evidence>
<dbReference type="GO" id="GO:0015141">
    <property type="term" value="F:succinate transmembrane transporter activity"/>
    <property type="evidence" value="ECO:0007669"/>
    <property type="project" value="TreeGrafter"/>
</dbReference>
<accession>A0A6A7FWD7</accession>
<organism evidence="8">
    <name type="scientific">Hirondellea gigas</name>
    <dbReference type="NCBI Taxonomy" id="1518452"/>
    <lineage>
        <taxon>Eukaryota</taxon>
        <taxon>Metazoa</taxon>
        <taxon>Ecdysozoa</taxon>
        <taxon>Arthropoda</taxon>
        <taxon>Crustacea</taxon>
        <taxon>Multicrustacea</taxon>
        <taxon>Malacostraca</taxon>
        <taxon>Eumalacostraca</taxon>
        <taxon>Peracarida</taxon>
        <taxon>Amphipoda</taxon>
        <taxon>Amphilochidea</taxon>
        <taxon>Lysianassida</taxon>
        <taxon>Lysianassidira</taxon>
        <taxon>Lysianassoidea</taxon>
        <taxon>Lysianassidae</taxon>
        <taxon>Hirondellea</taxon>
    </lineage>
</organism>
<feature type="transmembrane region" description="Helical" evidence="7">
    <location>
        <begin position="31"/>
        <end position="51"/>
    </location>
</feature>
<dbReference type="EMBL" id="IACT01003121">
    <property type="protein sequence ID" value="LAC22372.1"/>
    <property type="molecule type" value="mRNA"/>
</dbReference>
<feature type="transmembrane region" description="Helical" evidence="7">
    <location>
        <begin position="313"/>
        <end position="339"/>
    </location>
</feature>
<keyword evidence="4 7" id="KW-1133">Transmembrane helix</keyword>
<feature type="transmembrane region" description="Helical" evidence="7">
    <location>
        <begin position="144"/>
        <end position="169"/>
    </location>
</feature>
<protein>
    <submittedName>
        <fullName evidence="8">Solute carrier family 13 member 5-like</fullName>
    </submittedName>
</protein>
<evidence type="ECO:0000256" key="6">
    <source>
        <dbReference type="SAM" id="MobiDB-lite"/>
    </source>
</evidence>
<feature type="transmembrane region" description="Helical" evidence="7">
    <location>
        <begin position="582"/>
        <end position="606"/>
    </location>
</feature>
<dbReference type="AlphaFoldDB" id="A0A6A7FWD7"/>
<dbReference type="GO" id="GO:0005886">
    <property type="term" value="C:plasma membrane"/>
    <property type="evidence" value="ECO:0007669"/>
    <property type="project" value="TreeGrafter"/>
</dbReference>
<feature type="region of interest" description="Disordered" evidence="6">
    <location>
        <begin position="201"/>
        <end position="225"/>
    </location>
</feature>
<comment type="subcellular location">
    <subcellularLocation>
        <location evidence="1">Membrane</location>
        <topology evidence="1">Multi-pass membrane protein</topology>
    </subcellularLocation>
</comment>
<dbReference type="PANTHER" id="PTHR10283:SF82">
    <property type="entry name" value="SOLUTE CARRIER FAMILY 13 MEMBER 2"/>
    <property type="match status" value="1"/>
</dbReference>
<evidence type="ECO:0000256" key="1">
    <source>
        <dbReference type="ARBA" id="ARBA00004141"/>
    </source>
</evidence>
<evidence type="ECO:0000256" key="4">
    <source>
        <dbReference type="ARBA" id="ARBA00022989"/>
    </source>
</evidence>
<keyword evidence="3 7" id="KW-0812">Transmembrane</keyword>
<dbReference type="Pfam" id="PF00939">
    <property type="entry name" value="Na_sulph_symp"/>
    <property type="match status" value="1"/>
</dbReference>
<feature type="transmembrane region" description="Helical" evidence="7">
    <location>
        <begin position="58"/>
        <end position="82"/>
    </location>
</feature>
<comment type="similarity">
    <text evidence="2">Belongs to the SLC13A/DASS transporter (TC 2.A.47) family. NADC subfamily.</text>
</comment>
<sequence>MKKSLPTEGEGGRVGRLCAVRWRLWQWWRQHWSAVILVCTPLVLALLPIVNQTQESKCAYVILVMAVYWVTDVMPLPVTALIPVVGYPFLDIMSTEEVCSKYFKGTVMMFFGGLAVAVAVEHSNLHKRIALYVILKVGQSPRRLMFGFMSTTMFLSMWISNTAAAAMMVPIVDAILQELCKDTPSSSDPAIRYACVPRNSHSDQEKSIDDIRRQTSKNSNQLDVECRGPPIRALTECSTSSLKQIIPNEDSELARQSPEARDNDNVALATMFMLGIAYSSNLGGTGFPTGTGPNLVLWGLLQSSFSGPTSVNFATWMAFNIPVMIVCVIVTGLTLDAMFVGWGRWRKMPPCPAEREEAIRKIVQKSYDDLGKLTFHELVVLVLFLVLVFLWVFRQPGFMNGWVDQIGNDVAIGNATPAILIVILMFAIPARVNVWPFNDGVVHSEPSPACLTWKVVEKGIPWGLVLLMGGGFAMAAGAAKSGLSSWIGLQLKYLEVLPDLLIVILIATFASFLTEVVSNITTANIFLPVVRDLAVGIGMNPIYLMLPVTVACSYALMMPVSNPPNAIVYNACRMTTSDMMRAGVIVKVLCLVVMFIGLVSIGVPLFDLYNLPQWANTTLDFVA</sequence>
<dbReference type="InterPro" id="IPR001898">
    <property type="entry name" value="SLC13A/DASS"/>
</dbReference>
<evidence type="ECO:0000256" key="3">
    <source>
        <dbReference type="ARBA" id="ARBA00022692"/>
    </source>
</evidence>
<keyword evidence="5 7" id="KW-0472">Membrane</keyword>
<feature type="transmembrane region" description="Helical" evidence="7">
    <location>
        <begin position="102"/>
        <end position="123"/>
    </location>
</feature>
<dbReference type="PANTHER" id="PTHR10283">
    <property type="entry name" value="SOLUTE CARRIER FAMILY 13 MEMBER"/>
    <property type="match status" value="1"/>
</dbReference>
<feature type="compositionally biased region" description="Basic and acidic residues" evidence="6">
    <location>
        <begin position="201"/>
        <end position="213"/>
    </location>
</feature>
<feature type="transmembrane region" description="Helical" evidence="7">
    <location>
        <begin position="500"/>
        <end position="522"/>
    </location>
</feature>
<feature type="transmembrane region" description="Helical" evidence="7">
    <location>
        <begin position="460"/>
        <end position="479"/>
    </location>
</feature>
<name>A0A6A7FWD7_9CRUS</name>
<feature type="transmembrane region" description="Helical" evidence="7">
    <location>
        <begin position="373"/>
        <end position="393"/>
    </location>
</feature>
<evidence type="ECO:0000313" key="8">
    <source>
        <dbReference type="EMBL" id="LAC22372.1"/>
    </source>
</evidence>